<dbReference type="KEGG" id="vg:10328823"/>
<sequence length="301" mass="34548">MEVVITKMDYEDMYYEQRARKILVLGSGGQVGAYLTDYLNRMGNEVLEFDITNGSEQDMTVIPNGELEAKIYMADFVYFLAFDVGGSHYLKKYQHTFQFIDNNTRLMANAFGLLEKHKKPFVFASSQMSNMSYSPYGVLKRVGELYTKSLGGLIVKFWNVYGIEKDMDKAHVITDFIRKGFESGDIDMMTDGTEAREFLYAEDCCEALETVMETYHDLRSDDELHITTGVYTTVLEIASEIKSLFSGIGKEITVTPAQSKDEVQKDARNVPDPFIKKFWQPRTSVKEGLQKVFEEMRKDYE</sequence>
<dbReference type="InterPro" id="IPR036291">
    <property type="entry name" value="NAD(P)-bd_dom_sf"/>
</dbReference>
<reference evidence="2 3" key="1">
    <citation type="journal article" date="2010" name="Environ. Microbiol.">
        <title>Genomic analysis of oceanic cyanobacterial myoviruses compared with T4-like myoviruses from diverse hosts and environments.</title>
        <authorList>
            <person name="Sullivan M.B."/>
            <person name="Huang K.H."/>
            <person name="Ignacio-Espinoza J.C."/>
            <person name="Berlin A.M."/>
            <person name="Kelly L."/>
            <person name="Weigele P.R."/>
            <person name="DeFrancesco A.S."/>
            <person name="Kern S.E."/>
            <person name="Thompson L.R."/>
            <person name="Young S."/>
            <person name="Yandava C."/>
            <person name="Fu R."/>
            <person name="Krastins B."/>
            <person name="Chase M."/>
            <person name="Sarracino D."/>
            <person name="Osburne M.S."/>
            <person name="Henn M.R."/>
            <person name="Chisholm S.W."/>
        </authorList>
    </citation>
    <scope>NUCLEOTIDE SEQUENCE [LARGE SCALE GENOMIC DNA]</scope>
    <source>
        <strain evidence="2">8109-3</strain>
    </source>
</reference>
<dbReference type="SUPFAM" id="SSF51735">
    <property type="entry name" value="NAD(P)-binding Rossmann-fold domains"/>
    <property type="match status" value="1"/>
</dbReference>
<dbReference type="CDD" id="cd08946">
    <property type="entry name" value="SDR_e"/>
    <property type="match status" value="1"/>
</dbReference>
<dbReference type="EMBL" id="GU071098">
    <property type="protein sequence ID" value="ADO98320.1"/>
    <property type="molecule type" value="Genomic_DNA"/>
</dbReference>
<keyword evidence="3" id="KW-1185">Reference proteome</keyword>
<dbReference type="Pfam" id="PF01370">
    <property type="entry name" value="Epimerase"/>
    <property type="match status" value="1"/>
</dbReference>
<dbReference type="PANTHER" id="PTHR43245:SF13">
    <property type="entry name" value="UDP-D-APIOSE_UDP-D-XYLOSE SYNTHASE 2"/>
    <property type="match status" value="1"/>
</dbReference>
<dbReference type="GeneID" id="10328823"/>
<protein>
    <submittedName>
        <fullName evidence="2">Nucleotide-sugar epimerase</fullName>
    </submittedName>
</protein>
<dbReference type="OrthoDB" id="17824at10239"/>
<dbReference type="Proteomes" id="UP000006527">
    <property type="component" value="Segment"/>
</dbReference>
<dbReference type="InterPro" id="IPR050177">
    <property type="entry name" value="Lipid_A_modif_metabolic_enz"/>
</dbReference>
<dbReference type="InterPro" id="IPR001509">
    <property type="entry name" value="Epimerase_deHydtase"/>
</dbReference>
<name>E3SLH2_9CAUD</name>
<feature type="domain" description="NAD-dependent epimerase/dehydratase" evidence="1">
    <location>
        <begin position="22"/>
        <end position="219"/>
    </location>
</feature>
<dbReference type="RefSeq" id="YP_004324307.1">
    <property type="nucleotide sequence ID" value="NC_015287.1"/>
</dbReference>
<dbReference type="PANTHER" id="PTHR43245">
    <property type="entry name" value="BIFUNCTIONAL POLYMYXIN RESISTANCE PROTEIN ARNA"/>
    <property type="match status" value="1"/>
</dbReference>
<proteinExistence type="predicted"/>
<evidence type="ECO:0000259" key="1">
    <source>
        <dbReference type="Pfam" id="PF01370"/>
    </source>
</evidence>
<accession>E3SLH2</accession>
<evidence type="ECO:0000313" key="3">
    <source>
        <dbReference type="Proteomes" id="UP000006527"/>
    </source>
</evidence>
<dbReference type="Gene3D" id="3.40.50.720">
    <property type="entry name" value="NAD(P)-binding Rossmann-like Domain"/>
    <property type="match status" value="1"/>
</dbReference>
<gene>
    <name evidence="2" type="ORF">SSSM7_255</name>
</gene>
<evidence type="ECO:0000313" key="2">
    <source>
        <dbReference type="EMBL" id="ADO98320.1"/>
    </source>
</evidence>
<organism evidence="2 3">
    <name type="scientific">Synechococcus phage S-SSM7</name>
    <dbReference type="NCBI Taxonomy" id="445686"/>
    <lineage>
        <taxon>Viruses</taxon>
        <taxon>Duplodnaviria</taxon>
        <taxon>Heunggongvirae</taxon>
        <taxon>Uroviricota</taxon>
        <taxon>Caudoviricetes</taxon>
        <taxon>Pantevenvirales</taxon>
        <taxon>Kyanoviridae</taxon>
        <taxon>Lipsvirus</taxon>
        <taxon>Lipsvirus ssm7</taxon>
    </lineage>
</organism>